<feature type="transmembrane region" description="Helical" evidence="1">
    <location>
        <begin position="441"/>
        <end position="467"/>
    </location>
</feature>
<accession>A0A7E6F581</accession>
<feature type="transmembrane region" description="Helical" evidence="1">
    <location>
        <begin position="670"/>
        <end position="688"/>
    </location>
</feature>
<keyword evidence="2" id="KW-1185">Reference proteome</keyword>
<proteinExistence type="predicted"/>
<dbReference type="AlphaFoldDB" id="A0A7E6F581"/>
<dbReference type="Proteomes" id="UP000515154">
    <property type="component" value="Linkage group LG1"/>
</dbReference>
<feature type="transmembrane region" description="Helical" evidence="1">
    <location>
        <begin position="230"/>
        <end position="252"/>
    </location>
</feature>
<dbReference type="KEGG" id="osn:118765241"/>
<evidence type="ECO:0000256" key="1">
    <source>
        <dbReference type="SAM" id="Phobius"/>
    </source>
</evidence>
<feature type="transmembrane region" description="Helical" evidence="1">
    <location>
        <begin position="487"/>
        <end position="511"/>
    </location>
</feature>
<feature type="transmembrane region" description="Helical" evidence="1">
    <location>
        <begin position="597"/>
        <end position="616"/>
    </location>
</feature>
<gene>
    <name evidence="3" type="primary">LOC118765241</name>
</gene>
<keyword evidence="1" id="KW-0472">Membrane</keyword>
<dbReference type="RefSeq" id="XP_036362884.1">
    <property type="nucleotide sequence ID" value="XM_036506991.1"/>
</dbReference>
<organism evidence="2 3">
    <name type="scientific">Octopus sinensis</name>
    <name type="common">East Asian common octopus</name>
    <dbReference type="NCBI Taxonomy" id="2607531"/>
    <lineage>
        <taxon>Eukaryota</taxon>
        <taxon>Metazoa</taxon>
        <taxon>Spiralia</taxon>
        <taxon>Lophotrochozoa</taxon>
        <taxon>Mollusca</taxon>
        <taxon>Cephalopoda</taxon>
        <taxon>Coleoidea</taxon>
        <taxon>Octopodiformes</taxon>
        <taxon>Octopoda</taxon>
        <taxon>Incirrata</taxon>
        <taxon>Octopodidae</taxon>
        <taxon>Octopus</taxon>
    </lineage>
</organism>
<feature type="transmembrane region" description="Helical" evidence="1">
    <location>
        <begin position="694"/>
        <end position="714"/>
    </location>
</feature>
<feature type="transmembrane region" description="Helical" evidence="1">
    <location>
        <begin position="569"/>
        <end position="591"/>
    </location>
</feature>
<keyword evidence="1" id="KW-0812">Transmembrane</keyword>
<evidence type="ECO:0000313" key="2">
    <source>
        <dbReference type="Proteomes" id="UP000515154"/>
    </source>
</evidence>
<protein>
    <submittedName>
        <fullName evidence="3">Uncharacterized protein LOC118765241</fullName>
    </submittedName>
</protein>
<sequence length="740" mass="86835">MAATQTTTTATSSLILSIILIITLTSLNIDAKELGNDCEVKIPPNIGEILYRLVKLEKEVFNFEVHLSNKTLDDLLNPVPLDYFANARNFTWIPDKSGALTIYRTFSYDFPMNSFNMLDVYVAKQRIDINITCGKQNIQRHDLIYLIFDALKRIIFMDKLQMAESGYMCFFINLSQDMKMNSPYSFETYRRIGINREIIKKYCCKLYKNESNLYRPKSICSGKIIQNANFFNYLDIFGGVLWLFFPLIISFVSKAKLPSHSRQLNLPLFAHDEFLFTIKNTLPHESEWINGKHNIYTFSHLLSWVFCFHNSSFFASRLRRFLCILFSLSVIFLDLLMHYFFLYETIAILFQDGIPLGHRALILGIPESYENTDGFFGGPFVWLISYVSFNFILFVLPSRLSETIAYKTLHQRSTFTFLIQNKRLLEKYGNLDVSTLQDYDLLYAIMEANVSTALNPNFLYLIIYTWINRIKKIWLYYYRRNIFWKFITLWLFISITILFAVFSVCELFLCLVYYGIPIFYLILTLPLSYFRVYIFPLYLNPNYIFKIIAFILTFISFLYFLVWAIYSIYIFLTSFETICTYIFSSAIAVLAKPDTVGDIWFLSMFLLYGIAIIKSIQKRYDFILLESIKLTKILRPNLVQSKYGEEFINATLFKTIVNHRFPLRNEIGKSIVKLFLILSFFLACNNIISLEELHLSAFTKITLIMMTSMIPKLLSMINADRRLTITMLDKMIQTINLFEE</sequence>
<feature type="transmembrane region" description="Helical" evidence="1">
    <location>
        <begin position="543"/>
        <end position="562"/>
    </location>
</feature>
<feature type="transmembrane region" description="Helical" evidence="1">
    <location>
        <begin position="376"/>
        <end position="396"/>
    </location>
</feature>
<feature type="transmembrane region" description="Helical" evidence="1">
    <location>
        <begin position="321"/>
        <end position="341"/>
    </location>
</feature>
<reference evidence="3" key="1">
    <citation type="submission" date="2025-08" db="UniProtKB">
        <authorList>
            <consortium name="RefSeq"/>
        </authorList>
    </citation>
    <scope>IDENTIFICATION</scope>
</reference>
<evidence type="ECO:0000313" key="3">
    <source>
        <dbReference type="RefSeq" id="XP_036362884.1"/>
    </source>
</evidence>
<name>A0A7E6F581_9MOLL</name>
<keyword evidence="1" id="KW-1133">Transmembrane helix</keyword>
<feature type="transmembrane region" description="Helical" evidence="1">
    <location>
        <begin position="518"/>
        <end position="537"/>
    </location>
</feature>